<organism evidence="2 3">
    <name type="scientific">Datura stramonium</name>
    <name type="common">Jimsonweed</name>
    <name type="synonym">Common thornapple</name>
    <dbReference type="NCBI Taxonomy" id="4076"/>
    <lineage>
        <taxon>Eukaryota</taxon>
        <taxon>Viridiplantae</taxon>
        <taxon>Streptophyta</taxon>
        <taxon>Embryophyta</taxon>
        <taxon>Tracheophyta</taxon>
        <taxon>Spermatophyta</taxon>
        <taxon>Magnoliopsida</taxon>
        <taxon>eudicotyledons</taxon>
        <taxon>Gunneridae</taxon>
        <taxon>Pentapetalae</taxon>
        <taxon>asterids</taxon>
        <taxon>lamiids</taxon>
        <taxon>Solanales</taxon>
        <taxon>Solanaceae</taxon>
        <taxon>Solanoideae</taxon>
        <taxon>Datureae</taxon>
        <taxon>Datura</taxon>
    </lineage>
</organism>
<protein>
    <recommendedName>
        <fullName evidence="1">HD-Zip IV C-terminal domain-containing protein</fullName>
    </recommendedName>
</protein>
<gene>
    <name evidence="2" type="ORF">HAX54_044049</name>
</gene>
<dbReference type="Proteomes" id="UP000823775">
    <property type="component" value="Unassembled WGS sequence"/>
</dbReference>
<evidence type="ECO:0000313" key="3">
    <source>
        <dbReference type="Proteomes" id="UP000823775"/>
    </source>
</evidence>
<dbReference type="Pfam" id="PF25797">
    <property type="entry name" value="PDF2_C"/>
    <property type="match status" value="1"/>
</dbReference>
<sequence length="276" mass="30679">MGYGAQRWLATLQRQSEYLGVTKLFVDPTVDSNVKRGIGMLAQRMTRNFCAGVCATTHKWKPIQLANGEDAKLMTRENNSVYGEPVGVVLSATKTIWVPMKHQYLFEFFMNDEMRNQWDVLSNGGPMQHLVNIFKDQNINNRISLYGDDISANPNNILILQDAFTDATGSLLVYATINSLVMNVLMKGEDASCVDLFSNGIAIVPDCFQNFSPANTCSDISKKNDNEFCTGSLVTVGFQMLVNSFPGTNDFVKSIKTANDLISHTIHKIKTAPRCK</sequence>
<dbReference type="InterPro" id="IPR042160">
    <property type="entry name" value="HD-Zip_IV"/>
</dbReference>
<feature type="domain" description="HD-Zip IV C-terminal" evidence="1">
    <location>
        <begin position="35"/>
        <end position="275"/>
    </location>
</feature>
<evidence type="ECO:0000313" key="2">
    <source>
        <dbReference type="EMBL" id="MCE2056101.1"/>
    </source>
</evidence>
<proteinExistence type="predicted"/>
<dbReference type="EMBL" id="JACEIK010006672">
    <property type="protein sequence ID" value="MCE2056101.1"/>
    <property type="molecule type" value="Genomic_DNA"/>
</dbReference>
<dbReference type="PANTHER" id="PTHR45654:SF69">
    <property type="entry name" value="HOMEOBOX-LEUCINE ZIPPER PROTEIN ANTHOCYANINLESS 2-LIKE"/>
    <property type="match status" value="1"/>
</dbReference>
<accession>A0ABS8W5G8</accession>
<dbReference type="PANTHER" id="PTHR45654">
    <property type="entry name" value="HOMEOBOX-LEUCINE ZIPPER PROTEIN MERISTEM L1"/>
    <property type="match status" value="1"/>
</dbReference>
<name>A0ABS8W5G8_DATST</name>
<keyword evidence="3" id="KW-1185">Reference proteome</keyword>
<dbReference type="SUPFAM" id="SSF55961">
    <property type="entry name" value="Bet v1-like"/>
    <property type="match status" value="1"/>
</dbReference>
<reference evidence="2 3" key="1">
    <citation type="journal article" date="2021" name="BMC Genomics">
        <title>Datura genome reveals duplications of psychoactive alkaloid biosynthetic genes and high mutation rate following tissue culture.</title>
        <authorList>
            <person name="Rajewski A."/>
            <person name="Carter-House D."/>
            <person name="Stajich J."/>
            <person name="Litt A."/>
        </authorList>
    </citation>
    <scope>NUCLEOTIDE SEQUENCE [LARGE SCALE GENOMIC DNA]</scope>
    <source>
        <strain evidence="2">AR-01</strain>
    </source>
</reference>
<evidence type="ECO:0000259" key="1">
    <source>
        <dbReference type="Pfam" id="PF25797"/>
    </source>
</evidence>
<comment type="caution">
    <text evidence="2">The sequence shown here is derived from an EMBL/GenBank/DDBJ whole genome shotgun (WGS) entry which is preliminary data.</text>
</comment>
<dbReference type="InterPro" id="IPR057993">
    <property type="entry name" value="HD-Zip_IV_C"/>
</dbReference>